<protein>
    <submittedName>
        <fullName evidence="1">Uncharacterized protein</fullName>
    </submittedName>
</protein>
<evidence type="ECO:0000313" key="2">
    <source>
        <dbReference type="Proteomes" id="UP000827092"/>
    </source>
</evidence>
<dbReference type="Proteomes" id="UP000827092">
    <property type="component" value="Unassembled WGS sequence"/>
</dbReference>
<comment type="caution">
    <text evidence="1">The sequence shown here is derived from an EMBL/GenBank/DDBJ whole genome shotgun (WGS) entry which is preliminary data.</text>
</comment>
<name>A0AAV6TU01_9ARAC</name>
<keyword evidence="2" id="KW-1185">Reference proteome</keyword>
<reference evidence="1 2" key="1">
    <citation type="journal article" date="2022" name="Nat. Ecol. Evol.">
        <title>A masculinizing supergene underlies an exaggerated male reproductive morph in a spider.</title>
        <authorList>
            <person name="Hendrickx F."/>
            <person name="De Corte Z."/>
            <person name="Sonet G."/>
            <person name="Van Belleghem S.M."/>
            <person name="Kostlbacher S."/>
            <person name="Vangestel C."/>
        </authorList>
    </citation>
    <scope>NUCLEOTIDE SEQUENCE [LARGE SCALE GENOMIC DNA]</scope>
    <source>
        <strain evidence="1">W744_W776</strain>
    </source>
</reference>
<proteinExistence type="predicted"/>
<accession>A0AAV6TU01</accession>
<dbReference type="AlphaFoldDB" id="A0AAV6TU01"/>
<dbReference type="EMBL" id="JAFNEN010001005">
    <property type="protein sequence ID" value="KAG8175432.1"/>
    <property type="molecule type" value="Genomic_DNA"/>
</dbReference>
<organism evidence="1 2">
    <name type="scientific">Oedothorax gibbosus</name>
    <dbReference type="NCBI Taxonomy" id="931172"/>
    <lineage>
        <taxon>Eukaryota</taxon>
        <taxon>Metazoa</taxon>
        <taxon>Ecdysozoa</taxon>
        <taxon>Arthropoda</taxon>
        <taxon>Chelicerata</taxon>
        <taxon>Arachnida</taxon>
        <taxon>Araneae</taxon>
        <taxon>Araneomorphae</taxon>
        <taxon>Entelegynae</taxon>
        <taxon>Araneoidea</taxon>
        <taxon>Linyphiidae</taxon>
        <taxon>Erigoninae</taxon>
        <taxon>Oedothorax</taxon>
    </lineage>
</organism>
<gene>
    <name evidence="1" type="ORF">JTE90_019130</name>
</gene>
<evidence type="ECO:0000313" key="1">
    <source>
        <dbReference type="EMBL" id="KAG8175432.1"/>
    </source>
</evidence>
<sequence length="165" mass="18563">MDQQSDTQDKNVTVSFGRFVDNKDLSYVDLMSYPRNKNIKTSSACYPMRIVHDLEDVSDVDEKFVSVRQELNSSSVRKSIADDHVGPGRCVVRRPAVRSVRHSEFVAAQFGFDNPIPVRKLGLDVLQSTFNLSRKRPFVGAPVPTVDHQLPAVFVEIGQSFWAHA</sequence>